<dbReference type="OrthoDB" id="5981855at2759"/>
<organism evidence="2">
    <name type="scientific">Sipha flava</name>
    <name type="common">yellow sugarcane aphid</name>
    <dbReference type="NCBI Taxonomy" id="143950"/>
    <lineage>
        <taxon>Eukaryota</taxon>
        <taxon>Metazoa</taxon>
        <taxon>Ecdysozoa</taxon>
        <taxon>Arthropoda</taxon>
        <taxon>Hexapoda</taxon>
        <taxon>Insecta</taxon>
        <taxon>Pterygota</taxon>
        <taxon>Neoptera</taxon>
        <taxon>Paraneoptera</taxon>
        <taxon>Hemiptera</taxon>
        <taxon>Sternorrhyncha</taxon>
        <taxon>Aphidomorpha</taxon>
        <taxon>Aphidoidea</taxon>
        <taxon>Aphididae</taxon>
        <taxon>Sipha</taxon>
    </lineage>
</organism>
<evidence type="ECO:0000259" key="1">
    <source>
        <dbReference type="SMART" id="SM00596"/>
    </source>
</evidence>
<feature type="domain" description="Pre-C2HC" evidence="1">
    <location>
        <begin position="99"/>
        <end position="167"/>
    </location>
</feature>
<dbReference type="Pfam" id="PF07530">
    <property type="entry name" value="PRE_C2HC"/>
    <property type="match status" value="1"/>
</dbReference>
<dbReference type="AlphaFoldDB" id="A0A2S2R2P1"/>
<dbReference type="PANTHER" id="PTHR33273:SF2">
    <property type="entry name" value="ENDONUCLEASE_EXONUCLEASE_PHOSPHATASE DOMAIN-CONTAINING PROTEIN"/>
    <property type="match status" value="1"/>
</dbReference>
<dbReference type="PANTHER" id="PTHR33273">
    <property type="entry name" value="DOMAIN-CONTAINING PROTEIN, PUTATIVE-RELATED"/>
    <property type="match status" value="1"/>
</dbReference>
<gene>
    <name evidence="2" type="ORF">g.166463</name>
</gene>
<reference evidence="2" key="1">
    <citation type="submission" date="2018-04" db="EMBL/GenBank/DDBJ databases">
        <title>Transcriptome assembly of Sipha flava.</title>
        <authorList>
            <person name="Scully E.D."/>
            <person name="Geib S.M."/>
            <person name="Palmer N.A."/>
            <person name="Koch K."/>
            <person name="Bradshaw J."/>
            <person name="Heng-Moss T."/>
            <person name="Sarath G."/>
        </authorList>
    </citation>
    <scope>NUCLEOTIDE SEQUENCE</scope>
</reference>
<proteinExistence type="predicted"/>
<protein>
    <submittedName>
        <fullName evidence="2">Nucleic-acid-binding protein</fullName>
    </submittedName>
</protein>
<name>A0A2S2R2P1_9HEMI</name>
<dbReference type="InterPro" id="IPR006579">
    <property type="entry name" value="Pre_C2HC_dom"/>
</dbReference>
<sequence length="230" mass="26198">MAVDNDVINIKAPPPIFIKSIINNYQAFCEEISNLQAPPLEFSCKTTSNSLKLNTSNPDSYRTVIKYLKQKNVNFYTFQLHDDKPFRVVIRNLHPTTSVDFIKEDLGNHEFLTRNITNVLLYQSKAPLPLFFVDLEPAINNKNIFESQYICYTKIKVEAPKPKKQIPQCMNCQDYGHTRSYCHSTPRCVRCGDHHSSTTCTKSKDLPAKCALCFGDHPANYRGCSKPPSS</sequence>
<dbReference type="EMBL" id="GGMS01015000">
    <property type="protein sequence ID" value="MBY84203.1"/>
    <property type="molecule type" value="Transcribed_RNA"/>
</dbReference>
<accession>A0A2S2R2P1</accession>
<dbReference type="SMART" id="SM00596">
    <property type="entry name" value="PRE_C2HC"/>
    <property type="match status" value="1"/>
</dbReference>
<evidence type="ECO:0000313" key="2">
    <source>
        <dbReference type="EMBL" id="MBY84203.1"/>
    </source>
</evidence>